<dbReference type="Proteomes" id="UP001183226">
    <property type="component" value="Unassembled WGS sequence"/>
</dbReference>
<protein>
    <recommendedName>
        <fullName evidence="4">PH domain-containing protein</fullName>
    </recommendedName>
</protein>
<comment type="caution">
    <text evidence="2">The sequence shown here is derived from an EMBL/GenBank/DDBJ whole genome shotgun (WGS) entry which is preliminary data.</text>
</comment>
<dbReference type="RefSeq" id="WP_311544126.1">
    <property type="nucleotide sequence ID" value="NZ_JAVREK010000004.1"/>
</dbReference>
<feature type="transmembrane region" description="Helical" evidence="1">
    <location>
        <begin position="42"/>
        <end position="63"/>
    </location>
</feature>
<accession>A0ABU2KQW5</accession>
<proteinExistence type="predicted"/>
<evidence type="ECO:0000256" key="1">
    <source>
        <dbReference type="SAM" id="Phobius"/>
    </source>
</evidence>
<dbReference type="EMBL" id="JAVREK010000004">
    <property type="protein sequence ID" value="MDT0301682.1"/>
    <property type="molecule type" value="Genomic_DNA"/>
</dbReference>
<evidence type="ECO:0008006" key="4">
    <source>
        <dbReference type="Google" id="ProtNLM"/>
    </source>
</evidence>
<gene>
    <name evidence="2" type="ORF">RM446_06085</name>
</gene>
<reference evidence="3" key="1">
    <citation type="submission" date="2023-07" db="EMBL/GenBank/DDBJ databases">
        <title>30 novel species of actinomycetes from the DSMZ collection.</title>
        <authorList>
            <person name="Nouioui I."/>
        </authorList>
    </citation>
    <scope>NUCLEOTIDE SEQUENCE [LARGE SCALE GENOMIC DNA]</scope>
    <source>
        <strain evidence="3">DSM 45055</strain>
    </source>
</reference>
<sequence length="194" mass="21461">MALARTRIYTDDTRLFWLQLGKVALGGAALFTGFWLSGVNDAVLWCSAGISVASLAAMILLAWRTRVSYGRVRFVLDGTTLHYCRGARGDRSESRRYDLGDIARVQLRMHVGSAQSLEFGFNSHGLPELRIETLDGQADRFRVLALDLEGCEEFRSFVTHVCHSGGMEKRSPATSGTDAVVDRWDNPACTRTVS</sequence>
<keyword evidence="1" id="KW-0472">Membrane</keyword>
<feature type="transmembrane region" description="Helical" evidence="1">
    <location>
        <begin position="15"/>
        <end position="36"/>
    </location>
</feature>
<keyword evidence="1" id="KW-1133">Transmembrane helix</keyword>
<evidence type="ECO:0000313" key="2">
    <source>
        <dbReference type="EMBL" id="MDT0301682.1"/>
    </source>
</evidence>
<name>A0ABU2KQW5_9ACTN</name>
<evidence type="ECO:0000313" key="3">
    <source>
        <dbReference type="Proteomes" id="UP001183226"/>
    </source>
</evidence>
<organism evidence="2 3">
    <name type="scientific">Streptomonospora wellingtoniae</name>
    <dbReference type="NCBI Taxonomy" id="3075544"/>
    <lineage>
        <taxon>Bacteria</taxon>
        <taxon>Bacillati</taxon>
        <taxon>Actinomycetota</taxon>
        <taxon>Actinomycetes</taxon>
        <taxon>Streptosporangiales</taxon>
        <taxon>Nocardiopsidaceae</taxon>
        <taxon>Streptomonospora</taxon>
    </lineage>
</organism>
<keyword evidence="3" id="KW-1185">Reference proteome</keyword>
<keyword evidence="1" id="KW-0812">Transmembrane</keyword>